<accession>A0A7W4IC14</accession>
<dbReference type="RefSeq" id="WP_182996974.1">
    <property type="nucleotide sequence ID" value="NZ_JABEQJ010000008.1"/>
</dbReference>
<name>A0A7W4IC14_9PROT</name>
<dbReference type="EMBL" id="JABEQJ010000008">
    <property type="protein sequence ID" value="MBB2160113.1"/>
    <property type="molecule type" value="Genomic_DNA"/>
</dbReference>
<sequence>MSETLTVLVMDTLHDVTMDTIFDAAERFDPLVRDLRAITAEFGSGTSADMAFQLHGSWGAHPRPREAVILDFLDRLPGGMTGREIAAGLEGR</sequence>
<proteinExistence type="predicted"/>
<dbReference type="Proteomes" id="UP000589085">
    <property type="component" value="Unassembled WGS sequence"/>
</dbReference>
<evidence type="ECO:0000313" key="1">
    <source>
        <dbReference type="EMBL" id="MBB2160113.1"/>
    </source>
</evidence>
<evidence type="ECO:0000313" key="2">
    <source>
        <dbReference type="Proteomes" id="UP000589085"/>
    </source>
</evidence>
<comment type="caution">
    <text evidence="1">The sequence shown here is derived from an EMBL/GenBank/DDBJ whole genome shotgun (WGS) entry which is preliminary data.</text>
</comment>
<reference evidence="1 2" key="1">
    <citation type="submission" date="2020-04" db="EMBL/GenBank/DDBJ databases">
        <title>Description of novel Gluconacetobacter.</title>
        <authorList>
            <person name="Sombolestani A."/>
        </authorList>
    </citation>
    <scope>NUCLEOTIDE SEQUENCE [LARGE SCALE GENOMIC DNA]</scope>
    <source>
        <strain evidence="1 2">LMG 19747</strain>
    </source>
</reference>
<organism evidence="1 2">
    <name type="scientific">Gluconacetobacter sacchari</name>
    <dbReference type="NCBI Taxonomy" id="92759"/>
    <lineage>
        <taxon>Bacteria</taxon>
        <taxon>Pseudomonadati</taxon>
        <taxon>Pseudomonadota</taxon>
        <taxon>Alphaproteobacteria</taxon>
        <taxon>Acetobacterales</taxon>
        <taxon>Acetobacteraceae</taxon>
        <taxon>Gluconacetobacter</taxon>
    </lineage>
</organism>
<gene>
    <name evidence="1" type="ORF">HLH48_07985</name>
</gene>
<protein>
    <submittedName>
        <fullName evidence="1">Uncharacterized protein</fullName>
    </submittedName>
</protein>
<dbReference type="AlphaFoldDB" id="A0A7W4IC14"/>